<keyword evidence="3" id="KW-1185">Reference proteome</keyword>
<organism evidence="2 3">
    <name type="scientific">Austropuccinia psidii MF-1</name>
    <dbReference type="NCBI Taxonomy" id="1389203"/>
    <lineage>
        <taxon>Eukaryota</taxon>
        <taxon>Fungi</taxon>
        <taxon>Dikarya</taxon>
        <taxon>Basidiomycota</taxon>
        <taxon>Pucciniomycotina</taxon>
        <taxon>Pucciniomycetes</taxon>
        <taxon>Pucciniales</taxon>
        <taxon>Sphaerophragmiaceae</taxon>
        <taxon>Austropuccinia</taxon>
    </lineage>
</organism>
<comment type="caution">
    <text evidence="2">The sequence shown here is derived from an EMBL/GenBank/DDBJ whole genome shotgun (WGS) entry which is preliminary data.</text>
</comment>
<reference evidence="2" key="1">
    <citation type="submission" date="2021-03" db="EMBL/GenBank/DDBJ databases">
        <title>Draft genome sequence of rust myrtle Austropuccinia psidii MF-1, a brazilian biotype.</title>
        <authorList>
            <person name="Quecine M.C."/>
            <person name="Pachon D.M.R."/>
            <person name="Bonatelli M.L."/>
            <person name="Correr F.H."/>
            <person name="Franceschini L.M."/>
            <person name="Leite T.F."/>
            <person name="Margarido G.R.A."/>
            <person name="Almeida C.A."/>
            <person name="Ferrarezi J.A."/>
            <person name="Labate C.A."/>
        </authorList>
    </citation>
    <scope>NUCLEOTIDE SEQUENCE</scope>
    <source>
        <strain evidence="2">MF-1</strain>
    </source>
</reference>
<accession>A0A9Q3HZP5</accession>
<evidence type="ECO:0000256" key="1">
    <source>
        <dbReference type="SAM" id="MobiDB-lite"/>
    </source>
</evidence>
<sequence length="156" mass="17952">MVHGEHGKISPTRSKTNGEQRRDDLMAHEEGTWANSEFTDPQITLSQSPLDQAKMRQQRKQAFKAHNVAIDVSKKGQKRGLKAELPDNFHEMRSGVYAHWLFLLKVKDKDFSSLPAPPRTEEHEIAIQVSGHFVYFTKDVFNEPSTQVQSKSFQRY</sequence>
<feature type="compositionally biased region" description="Basic and acidic residues" evidence="1">
    <location>
        <begin position="16"/>
        <end position="31"/>
    </location>
</feature>
<feature type="region of interest" description="Disordered" evidence="1">
    <location>
        <begin position="1"/>
        <end position="43"/>
    </location>
</feature>
<dbReference type="EMBL" id="AVOT02029884">
    <property type="protein sequence ID" value="MBW0522878.1"/>
    <property type="molecule type" value="Genomic_DNA"/>
</dbReference>
<evidence type="ECO:0000313" key="3">
    <source>
        <dbReference type="Proteomes" id="UP000765509"/>
    </source>
</evidence>
<gene>
    <name evidence="2" type="ORF">O181_062593</name>
</gene>
<name>A0A9Q3HZP5_9BASI</name>
<feature type="compositionally biased region" description="Polar residues" evidence="1">
    <location>
        <begin position="33"/>
        <end position="43"/>
    </location>
</feature>
<dbReference type="AlphaFoldDB" id="A0A9Q3HZP5"/>
<dbReference type="Proteomes" id="UP000765509">
    <property type="component" value="Unassembled WGS sequence"/>
</dbReference>
<protein>
    <submittedName>
        <fullName evidence="2">Uncharacterized protein</fullName>
    </submittedName>
</protein>
<proteinExistence type="predicted"/>
<evidence type="ECO:0000313" key="2">
    <source>
        <dbReference type="EMBL" id="MBW0522878.1"/>
    </source>
</evidence>